<reference evidence="1 2" key="1">
    <citation type="submission" date="2014-04" db="EMBL/GenBank/DDBJ databases">
        <title>Evolutionary Origins and Diversification of the Mycorrhizal Mutualists.</title>
        <authorList>
            <consortium name="DOE Joint Genome Institute"/>
            <consortium name="Mycorrhizal Genomics Consortium"/>
            <person name="Kohler A."/>
            <person name="Kuo A."/>
            <person name="Nagy L.G."/>
            <person name="Floudas D."/>
            <person name="Copeland A."/>
            <person name="Barry K.W."/>
            <person name="Cichocki N."/>
            <person name="Veneault-Fourrey C."/>
            <person name="LaButti K."/>
            <person name="Lindquist E.A."/>
            <person name="Lipzen A."/>
            <person name="Lundell T."/>
            <person name="Morin E."/>
            <person name="Murat C."/>
            <person name="Riley R."/>
            <person name="Ohm R."/>
            <person name="Sun H."/>
            <person name="Tunlid A."/>
            <person name="Henrissat B."/>
            <person name="Grigoriev I.V."/>
            <person name="Hibbett D.S."/>
            <person name="Martin F."/>
        </authorList>
    </citation>
    <scope>NUCLEOTIDE SEQUENCE [LARGE SCALE GENOMIC DNA]</scope>
    <source>
        <strain evidence="1 2">FD-317 M1</strain>
    </source>
</reference>
<evidence type="ECO:0000313" key="1">
    <source>
        <dbReference type="EMBL" id="KIK58518.1"/>
    </source>
</evidence>
<name>A0A0D0CSA6_9AGAR</name>
<gene>
    <name evidence="1" type="ORF">GYMLUDRAFT_126589</name>
</gene>
<dbReference type="Proteomes" id="UP000053593">
    <property type="component" value="Unassembled WGS sequence"/>
</dbReference>
<feature type="non-terminal residue" evidence="1">
    <location>
        <position position="73"/>
    </location>
</feature>
<evidence type="ECO:0000313" key="2">
    <source>
        <dbReference type="Proteomes" id="UP000053593"/>
    </source>
</evidence>
<sequence length="73" mass="8485">NSYGTIVLESCLLKFVTLLIMRRIVKYADLRKIVPRSQNGFRKDFQTNNNAFILRCATEKAISLKKTLLTYLM</sequence>
<dbReference type="OrthoDB" id="3049395at2759"/>
<keyword evidence="2" id="KW-1185">Reference proteome</keyword>
<feature type="non-terminal residue" evidence="1">
    <location>
        <position position="1"/>
    </location>
</feature>
<proteinExistence type="predicted"/>
<dbReference type="HOGENOM" id="CLU_2711576_0_0_1"/>
<accession>A0A0D0CSA6</accession>
<organism evidence="1 2">
    <name type="scientific">Collybiopsis luxurians FD-317 M1</name>
    <dbReference type="NCBI Taxonomy" id="944289"/>
    <lineage>
        <taxon>Eukaryota</taxon>
        <taxon>Fungi</taxon>
        <taxon>Dikarya</taxon>
        <taxon>Basidiomycota</taxon>
        <taxon>Agaricomycotina</taxon>
        <taxon>Agaricomycetes</taxon>
        <taxon>Agaricomycetidae</taxon>
        <taxon>Agaricales</taxon>
        <taxon>Marasmiineae</taxon>
        <taxon>Omphalotaceae</taxon>
        <taxon>Collybiopsis</taxon>
        <taxon>Collybiopsis luxurians</taxon>
    </lineage>
</organism>
<protein>
    <submittedName>
        <fullName evidence="1">Unplaced genomic scaffold GYMLUscaffold_36, whole genome shotgun sequence</fullName>
    </submittedName>
</protein>
<dbReference type="AlphaFoldDB" id="A0A0D0CSA6"/>
<dbReference type="EMBL" id="KN834784">
    <property type="protein sequence ID" value="KIK58518.1"/>
    <property type="molecule type" value="Genomic_DNA"/>
</dbReference>